<protein>
    <recommendedName>
        <fullName evidence="4">Retrotransposon Copia-like N-terminal domain-containing protein</fullName>
    </recommendedName>
</protein>
<evidence type="ECO:0000313" key="3">
    <source>
        <dbReference type="Proteomes" id="UP000326939"/>
    </source>
</evidence>
<comment type="caution">
    <text evidence="2">The sequence shown here is derived from an EMBL/GenBank/DDBJ whole genome shotgun (WGS) entry which is preliminary data.</text>
</comment>
<name>A0A5N5MM39_9ROSI</name>
<sequence>MAELSLDTTSNSAPISYSFPTINHLISVKLDGSNYLGWVSQFLPVLRSNELLGIVDGSEPCPPKFLVDSNGQTTSTADPKFLLWNKKDQYLLSWLNATLSETILPTVFGLNTSKEQGNKNCADYVQTAKGLANQLAVVGKPVEDDDLISYIIGGLSSAYTPFITAFSFATRDISLSFNEFQSELVSYESLMENQIKTIPPETGHFALFNQYRGSSGFKQKQRYGQNRYSTRNQHSSYPSRMQQTQPPRNESNINTSSKPFSRNENQSPSTAKAIHSTTVPQQDFSSASPQQNQASKSLSPPPTTTVFAPISPATHISANITHGAQSSCPPSTQTYLASPHTVSESQPHLHELLAPAESSPHANSPPPLPSSPASLSHSPRPHKMITRSITGSLKPKPFTDFKLYHTTKNPLQALHTILIPPEPTTFLQASKNPNWQEAMAAEILNERLRAPILLLGNSGVSK</sequence>
<gene>
    <name evidence="2" type="ORF">DKX38_007038</name>
</gene>
<feature type="compositionally biased region" description="Polar residues" evidence="1">
    <location>
        <begin position="216"/>
        <end position="298"/>
    </location>
</feature>
<keyword evidence="3" id="KW-1185">Reference proteome</keyword>
<reference evidence="3" key="1">
    <citation type="journal article" date="2019" name="Gigascience">
        <title>De novo genome assembly of the endangered Acer yangbiense, a plant species with extremely small populations endemic to Yunnan Province, China.</title>
        <authorList>
            <person name="Yang J."/>
            <person name="Wariss H.M."/>
            <person name="Tao L."/>
            <person name="Zhang R."/>
            <person name="Yun Q."/>
            <person name="Hollingsworth P."/>
            <person name="Dao Z."/>
            <person name="Luo G."/>
            <person name="Guo H."/>
            <person name="Ma Y."/>
            <person name="Sun W."/>
        </authorList>
    </citation>
    <scope>NUCLEOTIDE SEQUENCE [LARGE SCALE GENOMIC DNA]</scope>
    <source>
        <strain evidence="3">cv. br00</strain>
    </source>
</reference>
<dbReference type="PANTHER" id="PTHR47481:SF31">
    <property type="entry name" value="OS01G0873500 PROTEIN"/>
    <property type="match status" value="1"/>
</dbReference>
<organism evidence="2 3">
    <name type="scientific">Salix brachista</name>
    <dbReference type="NCBI Taxonomy" id="2182728"/>
    <lineage>
        <taxon>Eukaryota</taxon>
        <taxon>Viridiplantae</taxon>
        <taxon>Streptophyta</taxon>
        <taxon>Embryophyta</taxon>
        <taxon>Tracheophyta</taxon>
        <taxon>Spermatophyta</taxon>
        <taxon>Magnoliopsida</taxon>
        <taxon>eudicotyledons</taxon>
        <taxon>Gunneridae</taxon>
        <taxon>Pentapetalae</taxon>
        <taxon>rosids</taxon>
        <taxon>fabids</taxon>
        <taxon>Malpighiales</taxon>
        <taxon>Salicaceae</taxon>
        <taxon>Saliceae</taxon>
        <taxon>Salix</taxon>
    </lineage>
</organism>
<proteinExistence type="predicted"/>
<dbReference type="EMBL" id="VDCV01000005">
    <property type="protein sequence ID" value="KAB5556129.1"/>
    <property type="molecule type" value="Genomic_DNA"/>
</dbReference>
<evidence type="ECO:0008006" key="4">
    <source>
        <dbReference type="Google" id="ProtNLM"/>
    </source>
</evidence>
<feature type="region of interest" description="Disordered" evidence="1">
    <location>
        <begin position="216"/>
        <end position="309"/>
    </location>
</feature>
<accession>A0A5N5MM39</accession>
<evidence type="ECO:0000313" key="2">
    <source>
        <dbReference type="EMBL" id="KAB5556129.1"/>
    </source>
</evidence>
<evidence type="ECO:0000256" key="1">
    <source>
        <dbReference type="SAM" id="MobiDB-lite"/>
    </source>
</evidence>
<dbReference type="Proteomes" id="UP000326939">
    <property type="component" value="Chromosome 5"/>
</dbReference>
<feature type="compositionally biased region" description="Polar residues" evidence="1">
    <location>
        <begin position="321"/>
        <end position="346"/>
    </location>
</feature>
<dbReference type="AlphaFoldDB" id="A0A5N5MM39"/>
<feature type="region of interest" description="Disordered" evidence="1">
    <location>
        <begin position="321"/>
        <end position="383"/>
    </location>
</feature>
<dbReference type="PANTHER" id="PTHR47481">
    <property type="match status" value="1"/>
</dbReference>